<comment type="caution">
    <text evidence="1">The sequence shown here is derived from an EMBL/GenBank/DDBJ whole genome shotgun (WGS) entry which is preliminary data.</text>
</comment>
<reference evidence="2" key="1">
    <citation type="journal article" date="2024" name="Algal Res.">
        <title>Biochemical, toxicological and genomic investigation of a high-biomass producing Limnothrix strain isolated from Italian shallow drinking water reservoir.</title>
        <authorList>
            <person name="Simonazzi M."/>
            <person name="Shishido T.K."/>
            <person name="Delbaje E."/>
            <person name="Wahlsten M."/>
            <person name="Fewer D.P."/>
            <person name="Sivonen K."/>
            <person name="Pezzolesi L."/>
            <person name="Pistocchi R."/>
        </authorList>
    </citation>
    <scope>NUCLEOTIDE SEQUENCE [LARGE SCALE GENOMIC DNA]</scope>
    <source>
        <strain evidence="2">LRLZ20PSL1</strain>
    </source>
</reference>
<protein>
    <submittedName>
        <fullName evidence="1">DUF4359 domain-containing protein</fullName>
    </submittedName>
</protein>
<gene>
    <name evidence="1" type="ORF">VPK24_01485</name>
</gene>
<dbReference type="Proteomes" id="UP001604335">
    <property type="component" value="Unassembled WGS sequence"/>
</dbReference>
<dbReference type="RefSeq" id="WP_393010078.1">
    <property type="nucleotide sequence ID" value="NZ_JAZAQF010000006.1"/>
</dbReference>
<evidence type="ECO:0000313" key="1">
    <source>
        <dbReference type="EMBL" id="MFG3816294.1"/>
    </source>
</evidence>
<dbReference type="Pfam" id="PF14271">
    <property type="entry name" value="DUF4359"/>
    <property type="match status" value="1"/>
</dbReference>
<dbReference type="InterPro" id="IPR025578">
    <property type="entry name" value="DUF4359"/>
</dbReference>
<name>A0ABW7C842_9CYAN</name>
<keyword evidence="2" id="KW-1185">Reference proteome</keyword>
<dbReference type="EMBL" id="JAZAQF010000006">
    <property type="protein sequence ID" value="MFG3816294.1"/>
    <property type="molecule type" value="Genomic_DNA"/>
</dbReference>
<accession>A0ABW7C842</accession>
<sequence length="151" mass="16622">MTDRIQKRNSGSAAVELFFKVADVKAIVVVSGVIVTIGAGLAVTNPNPDRYADFAADYISQEVQEGTCQEAPGFLQTACQGTVGQLRPAIRQVVLQNTDRQNFWLFSLYRTELSLQELVPAPFGDKLPSYEAESLAIGTRILPYRTETRKP</sequence>
<evidence type="ECO:0000313" key="2">
    <source>
        <dbReference type="Proteomes" id="UP001604335"/>
    </source>
</evidence>
<proteinExistence type="predicted"/>
<organism evidence="1 2">
    <name type="scientific">Limnothrix redekei LRLZ20PSL1</name>
    <dbReference type="NCBI Taxonomy" id="3112953"/>
    <lineage>
        <taxon>Bacteria</taxon>
        <taxon>Bacillati</taxon>
        <taxon>Cyanobacteriota</taxon>
        <taxon>Cyanophyceae</taxon>
        <taxon>Pseudanabaenales</taxon>
        <taxon>Pseudanabaenaceae</taxon>
        <taxon>Limnothrix</taxon>
    </lineage>
</organism>